<dbReference type="Gene3D" id="3.40.50.980">
    <property type="match status" value="2"/>
</dbReference>
<keyword evidence="7" id="KW-1185">Reference proteome</keyword>
<dbReference type="FunFam" id="3.40.50.12780:FF:000012">
    <property type="entry name" value="Non-ribosomal peptide synthetase"/>
    <property type="match status" value="1"/>
</dbReference>
<name>G2GIE1_9ACTN</name>
<evidence type="ECO:0000313" key="7">
    <source>
        <dbReference type="Proteomes" id="UP000004217"/>
    </source>
</evidence>
<dbReference type="GO" id="GO:0044550">
    <property type="term" value="P:secondary metabolite biosynthetic process"/>
    <property type="evidence" value="ECO:0007669"/>
    <property type="project" value="TreeGrafter"/>
</dbReference>
<feature type="domain" description="AMP-binding enzyme C-terminal" evidence="5">
    <location>
        <begin position="639"/>
        <end position="687"/>
    </location>
</feature>
<dbReference type="Gene3D" id="3.30.300.30">
    <property type="match status" value="1"/>
</dbReference>
<dbReference type="RefSeq" id="WP_007500589.1">
    <property type="nucleotide sequence ID" value="NZ_AGBF01000127.1"/>
</dbReference>
<protein>
    <submittedName>
        <fullName evidence="6">NRPS/siderophore biosynthesis protein</fullName>
    </submittedName>
</protein>
<gene>
    <name evidence="6" type="ORF">SZN_26406</name>
</gene>
<evidence type="ECO:0000259" key="5">
    <source>
        <dbReference type="Pfam" id="PF13193"/>
    </source>
</evidence>
<evidence type="ECO:0000313" key="6">
    <source>
        <dbReference type="EMBL" id="EGX56707.1"/>
    </source>
</evidence>
<dbReference type="InterPro" id="IPR025110">
    <property type="entry name" value="AMP-bd_C"/>
</dbReference>
<evidence type="ECO:0000256" key="3">
    <source>
        <dbReference type="ARBA" id="ARBA00022553"/>
    </source>
</evidence>
<accession>G2GIE1</accession>
<keyword evidence="3" id="KW-0597">Phosphoprotein</keyword>
<dbReference type="GO" id="GO:0031177">
    <property type="term" value="F:phosphopantetheine binding"/>
    <property type="evidence" value="ECO:0007669"/>
    <property type="project" value="TreeGrafter"/>
</dbReference>
<dbReference type="OrthoDB" id="2472181at2"/>
<dbReference type="Pfam" id="PF00501">
    <property type="entry name" value="AMP-binding"/>
    <property type="match status" value="1"/>
</dbReference>
<evidence type="ECO:0000256" key="1">
    <source>
        <dbReference type="ARBA" id="ARBA00001957"/>
    </source>
</evidence>
<dbReference type="PANTHER" id="PTHR45527:SF1">
    <property type="entry name" value="FATTY ACID SYNTHASE"/>
    <property type="match status" value="1"/>
</dbReference>
<dbReference type="SUPFAM" id="SSF52777">
    <property type="entry name" value="CoA-dependent acyltransferases"/>
    <property type="match status" value="1"/>
</dbReference>
<dbReference type="AlphaFoldDB" id="G2GIE1"/>
<reference evidence="6 7" key="1">
    <citation type="submission" date="2011-08" db="EMBL/GenBank/DDBJ databases">
        <authorList>
            <person name="Lin Y."/>
            <person name="Hao X."/>
            <person name="Johnstone L."/>
            <person name="Miller S.J."/>
            <person name="Wei G."/>
            <person name="Rensing C."/>
        </authorList>
    </citation>
    <scope>NUCLEOTIDE SEQUENCE [LARGE SCALE GENOMIC DNA]</scope>
    <source>
        <strain evidence="6 7">K42</strain>
    </source>
</reference>
<comment type="cofactor">
    <cofactor evidence="1">
        <name>pantetheine 4'-phosphate</name>
        <dbReference type="ChEBI" id="CHEBI:47942"/>
    </cofactor>
</comment>
<dbReference type="GO" id="GO:0005737">
    <property type="term" value="C:cytoplasm"/>
    <property type="evidence" value="ECO:0007669"/>
    <property type="project" value="TreeGrafter"/>
</dbReference>
<dbReference type="Pfam" id="PF13193">
    <property type="entry name" value="AMP-binding_C"/>
    <property type="match status" value="1"/>
</dbReference>
<proteinExistence type="predicted"/>
<feature type="non-terminal residue" evidence="6">
    <location>
        <position position="691"/>
    </location>
</feature>
<dbReference type="PANTHER" id="PTHR45527">
    <property type="entry name" value="NONRIBOSOMAL PEPTIDE SYNTHETASE"/>
    <property type="match status" value="1"/>
</dbReference>
<dbReference type="PROSITE" id="PS00455">
    <property type="entry name" value="AMP_BINDING"/>
    <property type="match status" value="1"/>
</dbReference>
<dbReference type="FunFam" id="3.40.50.980:FF:000001">
    <property type="entry name" value="Non-ribosomal peptide synthetase"/>
    <property type="match status" value="1"/>
</dbReference>
<sequence length="691" mass="74207">MCGSEEVLAYWQRTLTPLPLEIPLPVDRPYPARPATARETRTLSGVPDAPDGVLFAAFVALLARYGQAADVTVGHDGLPVRVSLAHEPVFAELVRRVEDARQEAEAHRLPLEMLAEELRPRPTRGGGLFFNAVFATAARPAGDLPAPADLLWEVRDGLAQVTYAPGLFDADTADRLLAHYRTLLTDALDRPDRPADRLAPLGEREYRQVVHDWNATGHTVPAGTWPALFADQVRARPDAVALVFEDEQLTYAQLDERANRLAHALLARGAGPERIVALALPRSTDLIVAEVAVLKSGAAYLPIDHDYPADRIAYMLGDAAPVCVVTTAETVRDLPERDGTAPLVLDSPDTAAELAARPVHDPTDADRGAPLTVRGAAYVIYTSGSTGRPKGVVLAHSGVAKLVATQSERFGVGPHSRVLQFASPSFDVAFWDLCLGLLSGGRLVVVPAELRVPAAPLAAYAHAHGITFMILPPALLSALPDDVLLPPTATLLAGTERVSPELVGRYARGRMMFNAYGPTEATTNSTLGLCDPDIPAGAIVPIGVPDPGTRAYVLDARLRPVPVGVTGELHLAGEGLARGYLGRPGLTAERFVADPFGAPGERLYRTGDLVRWKGDGRLEFLGRADAQIKIRGFRIEPGEIESVLRGHPAVDQVTVIAREDRPGDRRLAAYVVPALDTAREDDPDALVEEWR</sequence>
<dbReference type="SUPFAM" id="SSF56801">
    <property type="entry name" value="Acetyl-CoA synthetase-like"/>
    <property type="match status" value="1"/>
</dbReference>
<dbReference type="InterPro" id="IPR045851">
    <property type="entry name" value="AMP-bd_C_sf"/>
</dbReference>
<dbReference type="Gene3D" id="3.30.559.30">
    <property type="entry name" value="Nonribosomal peptide synthetase, condensation domain"/>
    <property type="match status" value="1"/>
</dbReference>
<keyword evidence="2" id="KW-0596">Phosphopantetheine</keyword>
<organism evidence="6 7">
    <name type="scientific">Streptomyces zinciresistens K42</name>
    <dbReference type="NCBI Taxonomy" id="700597"/>
    <lineage>
        <taxon>Bacteria</taxon>
        <taxon>Bacillati</taxon>
        <taxon>Actinomycetota</taxon>
        <taxon>Actinomycetes</taxon>
        <taxon>Kitasatosporales</taxon>
        <taxon>Streptomycetaceae</taxon>
        <taxon>Streptomyces</taxon>
    </lineage>
</organism>
<dbReference type="NCBIfam" id="TIGR01733">
    <property type="entry name" value="AA-adenyl-dom"/>
    <property type="match status" value="1"/>
</dbReference>
<dbReference type="Gene3D" id="2.30.38.10">
    <property type="entry name" value="Luciferase, Domain 3"/>
    <property type="match status" value="1"/>
</dbReference>
<dbReference type="Proteomes" id="UP000004217">
    <property type="component" value="Unassembled WGS sequence"/>
</dbReference>
<feature type="domain" description="AMP-dependent synthetase/ligase" evidence="4">
    <location>
        <begin position="229"/>
        <end position="581"/>
    </location>
</feature>
<dbReference type="InterPro" id="IPR020845">
    <property type="entry name" value="AMP-binding_CS"/>
</dbReference>
<dbReference type="InterPro" id="IPR000873">
    <property type="entry name" value="AMP-dep_synth/lig_dom"/>
</dbReference>
<dbReference type="GO" id="GO:0043041">
    <property type="term" value="P:amino acid activation for nonribosomal peptide biosynthetic process"/>
    <property type="evidence" value="ECO:0007669"/>
    <property type="project" value="TreeGrafter"/>
</dbReference>
<comment type="caution">
    <text evidence="6">The sequence shown here is derived from an EMBL/GenBank/DDBJ whole genome shotgun (WGS) entry which is preliminary data.</text>
</comment>
<dbReference type="InterPro" id="IPR010071">
    <property type="entry name" value="AA_adenyl_dom"/>
</dbReference>
<evidence type="ECO:0000259" key="4">
    <source>
        <dbReference type="Pfam" id="PF00501"/>
    </source>
</evidence>
<dbReference type="EMBL" id="AGBF01000127">
    <property type="protein sequence ID" value="EGX56707.1"/>
    <property type="molecule type" value="Genomic_DNA"/>
</dbReference>
<dbReference type="FunFam" id="2.30.38.10:FF:000001">
    <property type="entry name" value="Non-ribosomal peptide synthetase PvdI"/>
    <property type="match status" value="1"/>
</dbReference>
<evidence type="ECO:0000256" key="2">
    <source>
        <dbReference type="ARBA" id="ARBA00022450"/>
    </source>
</evidence>